<dbReference type="OrthoDB" id="9807026at2"/>
<feature type="transmembrane region" description="Helical" evidence="11">
    <location>
        <begin position="435"/>
        <end position="454"/>
    </location>
</feature>
<dbReference type="GO" id="GO:0009431">
    <property type="term" value="C:bacterial-type flagellum basal body, MS ring"/>
    <property type="evidence" value="ECO:0007669"/>
    <property type="project" value="InterPro"/>
</dbReference>
<dbReference type="GO" id="GO:0005886">
    <property type="term" value="C:plasma membrane"/>
    <property type="evidence" value="ECO:0007669"/>
    <property type="project" value="UniProtKB-SubCell"/>
</dbReference>
<reference evidence="14 15" key="1">
    <citation type="submission" date="2018-11" db="EMBL/GenBank/DDBJ databases">
        <authorList>
            <person name="Li F."/>
        </authorList>
    </citation>
    <scope>NUCLEOTIDE SEQUENCE [LARGE SCALE GENOMIC DNA]</scope>
    <source>
        <strain evidence="14 15">KIS18-7</strain>
    </source>
</reference>
<dbReference type="NCBIfam" id="TIGR00206">
    <property type="entry name" value="fliF"/>
    <property type="match status" value="1"/>
</dbReference>
<protein>
    <recommendedName>
        <fullName evidence="9">Flagellar M-ring protein</fullName>
    </recommendedName>
</protein>
<dbReference type="Gene3D" id="3.30.300.30">
    <property type="match status" value="1"/>
</dbReference>
<organism evidence="14 15">
    <name type="scientific">Nocardioides marmorisolisilvae</name>
    <dbReference type="NCBI Taxonomy" id="1542737"/>
    <lineage>
        <taxon>Bacteria</taxon>
        <taxon>Bacillati</taxon>
        <taxon>Actinomycetota</taxon>
        <taxon>Actinomycetes</taxon>
        <taxon>Propionibacteriales</taxon>
        <taxon>Nocardioidaceae</taxon>
        <taxon>Nocardioides</taxon>
    </lineage>
</organism>
<keyword evidence="5 11" id="KW-0812">Transmembrane</keyword>
<keyword evidence="8 9" id="KW-0975">Bacterial flagellum</keyword>
<feature type="domain" description="Flagellar M-ring N-terminal" evidence="12">
    <location>
        <begin position="46"/>
        <end position="221"/>
    </location>
</feature>
<sequence length="535" mass="56323">MKDSISRAFTRYQRTFLAFTTGQKLIAVLGTGALLLAGFMVFRWASTPSYAPLFSNLASSDASAVIDKLDSAGTPYKITDGGGTIMVPKDKVYATRISLSGQGLPSSSTDTGYSALKNNSLSTSSFQEQTNFKIAMEGELAKTIEALDGVQTAVVHLAIPERQVFSDNQDPTTASVLVEPKAGVTLSSSQVQAITNLVASSIDGLDPAKVTVADSSGQVLSGTGGADGAGGAAAASRNQEVASYQDQMNQRIQAMLDRVVGPGNSTVAVTANLDFDKSTVQTKKYTYDPKNPPLSQTKTSELYNGAGAAAQANGVVGPDGQMDSSGTTGTDSGSKYSKSSETNDNAIDTTIETREAAPGSVRNLHIGVVLDAATARKIDPNQIQTLIASAVGIDPKRGDTVQVDTLPFDRTAEKSAKADLAAAKKADAKTAQMGLYRNAGLVLVVLLILLLAWLKGRKRAKARAEATTYVVEQLKAEQLERAQTTAPIESSPAMLALETSERSETEDMMDELAALVERQPEDVAALLRGWLVDRP</sequence>
<dbReference type="InterPro" id="IPR000067">
    <property type="entry name" value="FlgMring_FliF"/>
</dbReference>
<dbReference type="PANTHER" id="PTHR30046:SF0">
    <property type="entry name" value="FLAGELLAR M-RING PROTEIN"/>
    <property type="match status" value="1"/>
</dbReference>
<keyword evidence="15" id="KW-1185">Reference proteome</keyword>
<dbReference type="PANTHER" id="PTHR30046">
    <property type="entry name" value="FLAGELLAR M-RING PROTEIN"/>
    <property type="match status" value="1"/>
</dbReference>
<dbReference type="Pfam" id="PF01514">
    <property type="entry name" value="YscJ_FliF"/>
    <property type="match status" value="1"/>
</dbReference>
<comment type="function">
    <text evidence="9">The M ring may be actively involved in energy transduction.</text>
</comment>
<gene>
    <name evidence="14" type="primary">fliF</name>
    <name evidence="14" type="ORF">EFL95_15175</name>
</gene>
<evidence type="ECO:0000256" key="7">
    <source>
        <dbReference type="ARBA" id="ARBA00023136"/>
    </source>
</evidence>
<evidence type="ECO:0000256" key="4">
    <source>
        <dbReference type="ARBA" id="ARBA00022475"/>
    </source>
</evidence>
<keyword evidence="14" id="KW-0966">Cell projection</keyword>
<dbReference type="Pfam" id="PF08345">
    <property type="entry name" value="YscJ_FliF_C"/>
    <property type="match status" value="1"/>
</dbReference>
<dbReference type="GO" id="GO:0003774">
    <property type="term" value="F:cytoskeletal motor activity"/>
    <property type="evidence" value="ECO:0007669"/>
    <property type="project" value="InterPro"/>
</dbReference>
<dbReference type="PIRSF" id="PIRSF004862">
    <property type="entry name" value="FliF"/>
    <property type="match status" value="1"/>
</dbReference>
<keyword evidence="14" id="KW-0969">Cilium</keyword>
<accession>A0A3N0DXK8</accession>
<evidence type="ECO:0000256" key="2">
    <source>
        <dbReference type="ARBA" id="ARBA00004651"/>
    </source>
</evidence>
<comment type="subcellular location">
    <subcellularLocation>
        <location evidence="1 9">Bacterial flagellum basal body</location>
    </subcellularLocation>
    <subcellularLocation>
        <location evidence="2">Cell membrane</location>
        <topology evidence="2">Multi-pass membrane protein</topology>
    </subcellularLocation>
</comment>
<dbReference type="Proteomes" id="UP000277094">
    <property type="component" value="Unassembled WGS sequence"/>
</dbReference>
<dbReference type="GO" id="GO:0071973">
    <property type="term" value="P:bacterial-type flagellum-dependent cell motility"/>
    <property type="evidence" value="ECO:0007669"/>
    <property type="project" value="InterPro"/>
</dbReference>
<dbReference type="InterPro" id="IPR045851">
    <property type="entry name" value="AMP-bd_C_sf"/>
</dbReference>
<dbReference type="InterPro" id="IPR006182">
    <property type="entry name" value="FliF_N_dom"/>
</dbReference>
<feature type="region of interest" description="Disordered" evidence="10">
    <location>
        <begin position="311"/>
        <end position="348"/>
    </location>
</feature>
<evidence type="ECO:0000256" key="10">
    <source>
        <dbReference type="SAM" id="MobiDB-lite"/>
    </source>
</evidence>
<evidence type="ECO:0000256" key="8">
    <source>
        <dbReference type="ARBA" id="ARBA00023143"/>
    </source>
</evidence>
<name>A0A3N0DXK8_9ACTN</name>
<evidence type="ECO:0000259" key="13">
    <source>
        <dbReference type="Pfam" id="PF08345"/>
    </source>
</evidence>
<evidence type="ECO:0000313" key="14">
    <source>
        <dbReference type="EMBL" id="RNL80236.1"/>
    </source>
</evidence>
<evidence type="ECO:0000259" key="12">
    <source>
        <dbReference type="Pfam" id="PF01514"/>
    </source>
</evidence>
<dbReference type="InterPro" id="IPR013556">
    <property type="entry name" value="Flag_M-ring_C"/>
</dbReference>
<evidence type="ECO:0000256" key="1">
    <source>
        <dbReference type="ARBA" id="ARBA00004117"/>
    </source>
</evidence>
<evidence type="ECO:0000256" key="11">
    <source>
        <dbReference type="SAM" id="Phobius"/>
    </source>
</evidence>
<evidence type="ECO:0000256" key="6">
    <source>
        <dbReference type="ARBA" id="ARBA00022989"/>
    </source>
</evidence>
<dbReference type="EMBL" id="RJSG01000002">
    <property type="protein sequence ID" value="RNL80236.1"/>
    <property type="molecule type" value="Genomic_DNA"/>
</dbReference>
<proteinExistence type="inferred from homology"/>
<feature type="compositionally biased region" description="Low complexity" evidence="10">
    <location>
        <begin position="323"/>
        <end position="340"/>
    </location>
</feature>
<comment type="caution">
    <text evidence="14">The sequence shown here is derived from an EMBL/GenBank/DDBJ whole genome shotgun (WGS) entry which is preliminary data.</text>
</comment>
<comment type="similarity">
    <text evidence="3 9">Belongs to the FliF family.</text>
</comment>
<keyword evidence="4" id="KW-1003">Cell membrane</keyword>
<dbReference type="AlphaFoldDB" id="A0A3N0DXK8"/>
<keyword evidence="7 11" id="KW-0472">Membrane</keyword>
<dbReference type="RefSeq" id="WP_123234737.1">
    <property type="nucleotide sequence ID" value="NZ_RJSG01000002.1"/>
</dbReference>
<keyword evidence="14" id="KW-0282">Flagellum</keyword>
<dbReference type="PRINTS" id="PR01009">
    <property type="entry name" value="FLGMRINGFLIF"/>
</dbReference>
<feature type="transmembrane region" description="Helical" evidence="11">
    <location>
        <begin position="21"/>
        <end position="45"/>
    </location>
</feature>
<evidence type="ECO:0000256" key="3">
    <source>
        <dbReference type="ARBA" id="ARBA00007971"/>
    </source>
</evidence>
<evidence type="ECO:0000256" key="9">
    <source>
        <dbReference type="PIRNR" id="PIRNR004862"/>
    </source>
</evidence>
<evidence type="ECO:0000313" key="15">
    <source>
        <dbReference type="Proteomes" id="UP000277094"/>
    </source>
</evidence>
<keyword evidence="6 11" id="KW-1133">Transmembrane helix</keyword>
<evidence type="ECO:0000256" key="5">
    <source>
        <dbReference type="ARBA" id="ARBA00022692"/>
    </source>
</evidence>
<dbReference type="InterPro" id="IPR043427">
    <property type="entry name" value="YscJ/FliF"/>
</dbReference>
<feature type="domain" description="Flagellar M-ring C-terminal" evidence="13">
    <location>
        <begin position="256"/>
        <end position="408"/>
    </location>
</feature>